<dbReference type="PRINTS" id="PR00455">
    <property type="entry name" value="HTHTETR"/>
</dbReference>
<keyword evidence="1 2" id="KW-0238">DNA-binding</keyword>
<dbReference type="AlphaFoldDB" id="F0T8C0"/>
<name>F0T8C0_METLA</name>
<reference evidence="5" key="1">
    <citation type="submission" date="2011-02" db="EMBL/GenBank/DDBJ databases">
        <title>Complete sequence of Methanobacterium sp. AL-21.</title>
        <authorList>
            <consortium name="US DOE Joint Genome Institute"/>
            <person name="Lucas S."/>
            <person name="Copeland A."/>
            <person name="Lapidus A."/>
            <person name="Cheng J.-F."/>
            <person name="Goodwin L."/>
            <person name="Pitluck S."/>
            <person name="Chertkov O."/>
            <person name="Detter J.C."/>
            <person name="Han C."/>
            <person name="Tapia R."/>
            <person name="Land M."/>
            <person name="Hauser L."/>
            <person name="Kyrpides N."/>
            <person name="Ivanova N."/>
            <person name="Mikhailova N."/>
            <person name="Pagani I."/>
            <person name="Cadillo-Quiroz H."/>
            <person name="Imachi H."/>
            <person name="Zinder S."/>
            <person name="Liu W."/>
            <person name="Woyke T."/>
        </authorList>
    </citation>
    <scope>NUCLEOTIDE SEQUENCE [LARGE SCALE GENOMIC DNA]</scope>
    <source>
        <strain evidence="5">AL-21</strain>
    </source>
</reference>
<organism evidence="4 5">
    <name type="scientific">Methanobacterium lacus (strain AL-21)</name>
    <dbReference type="NCBI Taxonomy" id="877455"/>
    <lineage>
        <taxon>Archaea</taxon>
        <taxon>Methanobacteriati</taxon>
        <taxon>Methanobacteriota</taxon>
        <taxon>Methanomada group</taxon>
        <taxon>Methanobacteria</taxon>
        <taxon>Methanobacteriales</taxon>
        <taxon>Methanobacteriaceae</taxon>
        <taxon>Methanobacterium</taxon>
    </lineage>
</organism>
<dbReference type="RefSeq" id="WP_013643883.1">
    <property type="nucleotide sequence ID" value="NC_015216.1"/>
</dbReference>
<proteinExistence type="predicted"/>
<dbReference type="EMBL" id="CP002551">
    <property type="protein sequence ID" value="ADZ08532.1"/>
    <property type="molecule type" value="Genomic_DNA"/>
</dbReference>
<evidence type="ECO:0000313" key="5">
    <source>
        <dbReference type="Proteomes" id="UP000007490"/>
    </source>
</evidence>
<dbReference type="InterPro" id="IPR036271">
    <property type="entry name" value="Tet_transcr_reg_TetR-rel_C_sf"/>
</dbReference>
<dbReference type="KEGG" id="mel:Metbo_0280"/>
<sequence length="222" mass="26252">MKKENSPQETLTTKERIFEASVNLFSQKGFDAVSMREIGREVGIRESSIYNHYKNKDAILENIINHLIDELGAISFTDEEMDALISESPELFFETGSREFFNGMSNPKTEKIWRILSIEVFHNEKIKTFFVNELLESPINEWEKIFTKMMKKGIIKEYDPRVLAREYFSFALYLFFEYFILKYDTKYSSFTDMAYNKMIDHTNFILKTVKIESNDNSNHKKS</sequence>
<dbReference type="OrthoDB" id="135877at2157"/>
<evidence type="ECO:0000256" key="1">
    <source>
        <dbReference type="ARBA" id="ARBA00023125"/>
    </source>
</evidence>
<dbReference type="PANTHER" id="PTHR43479">
    <property type="entry name" value="ACREF/ENVCD OPERON REPRESSOR-RELATED"/>
    <property type="match status" value="1"/>
</dbReference>
<dbReference type="PANTHER" id="PTHR43479:SF11">
    <property type="entry name" value="ACREF_ENVCD OPERON REPRESSOR-RELATED"/>
    <property type="match status" value="1"/>
</dbReference>
<evidence type="ECO:0000256" key="2">
    <source>
        <dbReference type="PROSITE-ProRule" id="PRU00335"/>
    </source>
</evidence>
<evidence type="ECO:0000259" key="3">
    <source>
        <dbReference type="PROSITE" id="PS50977"/>
    </source>
</evidence>
<dbReference type="Proteomes" id="UP000007490">
    <property type="component" value="Chromosome"/>
</dbReference>
<dbReference type="InterPro" id="IPR009057">
    <property type="entry name" value="Homeodomain-like_sf"/>
</dbReference>
<dbReference type="STRING" id="877455.Metbo_0280"/>
<dbReference type="GO" id="GO:0003677">
    <property type="term" value="F:DNA binding"/>
    <property type="evidence" value="ECO:0007669"/>
    <property type="project" value="UniProtKB-UniRule"/>
</dbReference>
<dbReference type="SUPFAM" id="SSF46689">
    <property type="entry name" value="Homeodomain-like"/>
    <property type="match status" value="1"/>
</dbReference>
<dbReference type="PROSITE" id="PS50977">
    <property type="entry name" value="HTH_TETR_2"/>
    <property type="match status" value="1"/>
</dbReference>
<keyword evidence="5" id="KW-1185">Reference proteome</keyword>
<dbReference type="InterPro" id="IPR001647">
    <property type="entry name" value="HTH_TetR"/>
</dbReference>
<gene>
    <name evidence="4" type="ordered locus">Metbo_0280</name>
</gene>
<reference evidence="4 5" key="2">
    <citation type="journal article" date="2014" name="Int. J. Syst. Evol. Microbiol.">
        <title>Methanobacterium paludis sp. nov. and a novel strain of Methanobacterium lacus isolated from northern peatlands.</title>
        <authorList>
            <person name="Cadillo-Quiroz H."/>
            <person name="Brauer S.L."/>
            <person name="Goodson N."/>
            <person name="Yavitt J.B."/>
            <person name="Zinder S.H."/>
        </authorList>
    </citation>
    <scope>NUCLEOTIDE SEQUENCE [LARGE SCALE GENOMIC DNA]</scope>
    <source>
        <strain evidence="4 5">AL-21</strain>
    </source>
</reference>
<dbReference type="Gene3D" id="1.10.357.10">
    <property type="entry name" value="Tetracycline Repressor, domain 2"/>
    <property type="match status" value="1"/>
</dbReference>
<feature type="DNA-binding region" description="H-T-H motif" evidence="2">
    <location>
        <begin position="34"/>
        <end position="53"/>
    </location>
</feature>
<dbReference type="HOGENOM" id="CLU_069356_34_0_2"/>
<dbReference type="Pfam" id="PF00440">
    <property type="entry name" value="TetR_N"/>
    <property type="match status" value="1"/>
</dbReference>
<dbReference type="eggNOG" id="arCOG02648">
    <property type="taxonomic scope" value="Archaea"/>
</dbReference>
<dbReference type="GeneID" id="10276712"/>
<dbReference type="SUPFAM" id="SSF48498">
    <property type="entry name" value="Tetracyclin repressor-like, C-terminal domain"/>
    <property type="match status" value="1"/>
</dbReference>
<protein>
    <submittedName>
        <fullName evidence="4">Transcriptional regulator, TetR family</fullName>
    </submittedName>
</protein>
<feature type="domain" description="HTH tetR-type" evidence="3">
    <location>
        <begin position="11"/>
        <end position="71"/>
    </location>
</feature>
<dbReference type="InterPro" id="IPR050624">
    <property type="entry name" value="HTH-type_Tx_Regulator"/>
</dbReference>
<accession>F0T8C0</accession>
<evidence type="ECO:0000313" key="4">
    <source>
        <dbReference type="EMBL" id="ADZ08532.1"/>
    </source>
</evidence>